<dbReference type="Gene3D" id="3.20.20.30">
    <property type="entry name" value="Luciferase-like domain"/>
    <property type="match status" value="1"/>
</dbReference>
<dbReference type="InterPro" id="IPR036661">
    <property type="entry name" value="Luciferase-like_sf"/>
</dbReference>
<dbReference type="PANTHER" id="PTHR43244:SF1">
    <property type="entry name" value="5,10-METHYLENETETRAHYDROMETHANOPTERIN REDUCTASE"/>
    <property type="match status" value="1"/>
</dbReference>
<protein>
    <submittedName>
        <fullName evidence="3">F420-dependent oxidoreductase-like protein</fullName>
    </submittedName>
</protein>
<evidence type="ECO:0000256" key="1">
    <source>
        <dbReference type="ARBA" id="ARBA00023002"/>
    </source>
</evidence>
<dbReference type="AlphaFoldDB" id="A0A8J7H4V1"/>
<dbReference type="EMBL" id="JADOUF010000001">
    <property type="protein sequence ID" value="MBG6141598.1"/>
    <property type="molecule type" value="Genomic_DNA"/>
</dbReference>
<dbReference type="NCBIfam" id="TIGR03559">
    <property type="entry name" value="F420_Rv3520c"/>
    <property type="match status" value="1"/>
</dbReference>
<evidence type="ECO:0000259" key="2">
    <source>
        <dbReference type="Pfam" id="PF00296"/>
    </source>
</evidence>
<dbReference type="Pfam" id="PF00296">
    <property type="entry name" value="Bac_luciferase"/>
    <property type="match status" value="1"/>
</dbReference>
<proteinExistence type="predicted"/>
<dbReference type="PANTHER" id="PTHR43244">
    <property type="match status" value="1"/>
</dbReference>
<keyword evidence="4" id="KW-1185">Reference proteome</keyword>
<dbReference type="Proteomes" id="UP000622552">
    <property type="component" value="Unassembled WGS sequence"/>
</dbReference>
<dbReference type="InterPro" id="IPR050564">
    <property type="entry name" value="F420-G6PD/mer"/>
</dbReference>
<comment type="caution">
    <text evidence="3">The sequence shown here is derived from an EMBL/GenBank/DDBJ whole genome shotgun (WGS) entry which is preliminary data.</text>
</comment>
<dbReference type="InterPro" id="IPR019951">
    <property type="entry name" value="F420_OxRdatse_Rv3520c_pred"/>
</dbReference>
<organism evidence="3 4">
    <name type="scientific">Longispora fulva</name>
    <dbReference type="NCBI Taxonomy" id="619741"/>
    <lineage>
        <taxon>Bacteria</taxon>
        <taxon>Bacillati</taxon>
        <taxon>Actinomycetota</taxon>
        <taxon>Actinomycetes</taxon>
        <taxon>Micromonosporales</taxon>
        <taxon>Micromonosporaceae</taxon>
        <taxon>Longispora</taxon>
    </lineage>
</organism>
<name>A0A8J7H4V1_9ACTN</name>
<dbReference type="RefSeq" id="WP_197007990.1">
    <property type="nucleotide sequence ID" value="NZ_BONS01000013.1"/>
</dbReference>
<dbReference type="SUPFAM" id="SSF51679">
    <property type="entry name" value="Bacterial luciferase-like"/>
    <property type="match status" value="1"/>
</dbReference>
<evidence type="ECO:0000313" key="4">
    <source>
        <dbReference type="Proteomes" id="UP000622552"/>
    </source>
</evidence>
<evidence type="ECO:0000313" key="3">
    <source>
        <dbReference type="EMBL" id="MBG6141598.1"/>
    </source>
</evidence>
<gene>
    <name evidence="3" type="ORF">IW245_007792</name>
</gene>
<dbReference type="CDD" id="cd01097">
    <property type="entry name" value="Tetrahydromethanopterin_reductase"/>
    <property type="match status" value="1"/>
</dbReference>
<accession>A0A8J7H4V1</accession>
<dbReference type="GO" id="GO:0016705">
    <property type="term" value="F:oxidoreductase activity, acting on paired donors, with incorporation or reduction of molecular oxygen"/>
    <property type="evidence" value="ECO:0007669"/>
    <property type="project" value="InterPro"/>
</dbReference>
<sequence>MRLGLNLGYWANADQAKRNLALVQEAERLGFSVAWAAEAYGSDNPTTLAWLAAQTSTIELGSAIMQIPARQPAMTAMTAATLDTLSEGRFRLGLGVSGPQVSEGWYGVAFDKPLARTREYIDVVRKVLSRKTVEHSGPTYQLPLPGGPGKALKLSLHPYRTDIPIYLASIGPKNLELTGELADGWLAIFLEPESAHEHLDLIAKGRAKVGKTMEGFDVAPSVPLVIGPDPEVCAELVRGYASLYIGGMGSKEQNFYNRLATRMGYGEAADEIQDHFLNKRYREAMAAVPYEFVDRTSLLGPVERVAERLTAYAAAGVTTLSVSVFDSDIEDGVATLRGLADAMERSGVGE</sequence>
<keyword evidence="1" id="KW-0560">Oxidoreductase</keyword>
<feature type="domain" description="Luciferase-like" evidence="2">
    <location>
        <begin position="14"/>
        <end position="318"/>
    </location>
</feature>
<reference evidence="3" key="1">
    <citation type="submission" date="2020-11" db="EMBL/GenBank/DDBJ databases">
        <title>Sequencing the genomes of 1000 actinobacteria strains.</title>
        <authorList>
            <person name="Klenk H.-P."/>
        </authorList>
    </citation>
    <scope>NUCLEOTIDE SEQUENCE</scope>
    <source>
        <strain evidence="3">DSM 45356</strain>
    </source>
</reference>
<dbReference type="InterPro" id="IPR011251">
    <property type="entry name" value="Luciferase-like_dom"/>
</dbReference>